<dbReference type="AlphaFoldDB" id="L9W8T9"/>
<dbReference type="InterPro" id="IPR055713">
    <property type="entry name" value="DUF7289"/>
</dbReference>
<dbReference type="Pfam" id="PF23960">
    <property type="entry name" value="DUF7289"/>
    <property type="match status" value="1"/>
</dbReference>
<dbReference type="RefSeq" id="WP_006088337.1">
    <property type="nucleotide sequence ID" value="NZ_AOHW01000006.1"/>
</dbReference>
<evidence type="ECO:0000259" key="2">
    <source>
        <dbReference type="Pfam" id="PF23981"/>
    </source>
</evidence>
<dbReference type="EMBL" id="AOHW01000006">
    <property type="protein sequence ID" value="ELY45895.1"/>
    <property type="molecule type" value="Genomic_DNA"/>
</dbReference>
<feature type="region of interest" description="Disordered" evidence="1">
    <location>
        <begin position="236"/>
        <end position="264"/>
    </location>
</feature>
<evidence type="ECO:0000313" key="4">
    <source>
        <dbReference type="Proteomes" id="UP000011599"/>
    </source>
</evidence>
<dbReference type="PATRIC" id="fig|1114856.3.peg.637"/>
<keyword evidence="4" id="KW-1185">Reference proteome</keyword>
<feature type="domain" description="DUF7305" evidence="2">
    <location>
        <begin position="258"/>
        <end position="437"/>
    </location>
</feature>
<name>L9W8T9_9EURY</name>
<reference evidence="3 4" key="1">
    <citation type="journal article" date="2014" name="PLoS Genet.">
        <title>Phylogenetically driven sequencing of extremely halophilic archaea reveals strategies for static and dynamic osmo-response.</title>
        <authorList>
            <person name="Becker E.A."/>
            <person name="Seitzer P.M."/>
            <person name="Tritt A."/>
            <person name="Larsen D."/>
            <person name="Krusor M."/>
            <person name="Yao A.I."/>
            <person name="Wu D."/>
            <person name="Madern D."/>
            <person name="Eisen J.A."/>
            <person name="Darling A.E."/>
            <person name="Facciotti M.T."/>
        </authorList>
    </citation>
    <scope>NUCLEOTIDE SEQUENCE [LARGE SCALE GENOMIC DNA]</scope>
    <source>
        <strain evidence="3 4">GA33</strain>
    </source>
</reference>
<dbReference type="InterPro" id="IPR055729">
    <property type="entry name" value="DUF7305"/>
</dbReference>
<proteinExistence type="predicted"/>
<dbReference type="OrthoDB" id="148042at2157"/>
<accession>L9W8T9</accession>
<protein>
    <recommendedName>
        <fullName evidence="2">DUF7305 domain-containing protein</fullName>
    </recommendedName>
</protein>
<dbReference type="Proteomes" id="UP000011599">
    <property type="component" value="Unassembled WGS sequence"/>
</dbReference>
<sequence>MLGIVLLIGMVAAGSIGVLLVAGEAIGSAEQQSEQEQIEQAFIELSHSISSSTSASDVSQTMELHAGEHGAIAHHDSATYKIWTESYNEDNKSHVANGSIGTIEYEADDGTKVAYEGGGVFQETGERTQILSAPPINYDHRTNTLSFPVFGLTEDQEISSGDVTISQTNVEREPVNHVEDDHVFVEIESEYCRGWEQYFTDQSHDTSIQEPCYDAANDDGKVKVRLGYDNIEDAFSSGTAVPSEEHIGSGTGSGHPLDNVDETRFTPLDDTIDQLREDFKENASRNLDTGESNSGGEYFAEELNGSYDFQLTDDDAIVVVNDSVTTDNGGITVSNCDGGEHSLKIYAKGNFSLYDDVKPTGECEGEDVDTIQMYGTSTSTVDFHDSSSTFHGLLYVASEEFNPDDGEYQVDFSGAGGVTFRGAIVANSIYFDSAANEVEPEGIDNSEIDVIPEGYEPAPQLTYLNIAEHQIEIKND</sequence>
<dbReference type="eggNOG" id="arCOG02911">
    <property type="taxonomic scope" value="Archaea"/>
</dbReference>
<evidence type="ECO:0000313" key="3">
    <source>
        <dbReference type="EMBL" id="ELY45895.1"/>
    </source>
</evidence>
<comment type="caution">
    <text evidence="3">The sequence shown here is derived from an EMBL/GenBank/DDBJ whole genome shotgun (WGS) entry which is preliminary data.</text>
</comment>
<dbReference type="Pfam" id="PF23981">
    <property type="entry name" value="DUF7305"/>
    <property type="match status" value="1"/>
</dbReference>
<organism evidence="3 4">
    <name type="scientific">Natronorubrum tibetense GA33</name>
    <dbReference type="NCBI Taxonomy" id="1114856"/>
    <lineage>
        <taxon>Archaea</taxon>
        <taxon>Methanobacteriati</taxon>
        <taxon>Methanobacteriota</taxon>
        <taxon>Stenosarchaea group</taxon>
        <taxon>Halobacteria</taxon>
        <taxon>Halobacteriales</taxon>
        <taxon>Natrialbaceae</taxon>
        <taxon>Natronorubrum</taxon>
    </lineage>
</organism>
<gene>
    <name evidence="3" type="ORF">C496_03097</name>
</gene>
<evidence type="ECO:0000256" key="1">
    <source>
        <dbReference type="SAM" id="MobiDB-lite"/>
    </source>
</evidence>